<proteinExistence type="predicted"/>
<organism evidence="4 5">
    <name type="scientific">Lactococcus nasutitermitis</name>
    <dbReference type="NCBI Taxonomy" id="1652957"/>
    <lineage>
        <taxon>Bacteria</taxon>
        <taxon>Bacillati</taxon>
        <taxon>Bacillota</taxon>
        <taxon>Bacilli</taxon>
        <taxon>Lactobacillales</taxon>
        <taxon>Streptococcaceae</taxon>
        <taxon>Lactococcus</taxon>
    </lineage>
</organism>
<dbReference type="Proteomes" id="UP001595987">
    <property type="component" value="Unassembled WGS sequence"/>
</dbReference>
<name>A0ABV9JE24_9LACT</name>
<accession>A0ABV9JE24</accession>
<dbReference type="RefSeq" id="WP_213535094.1">
    <property type="nucleotide sequence ID" value="NZ_BOVQ01000004.1"/>
</dbReference>
<evidence type="ECO:0000256" key="1">
    <source>
        <dbReference type="SAM" id="MobiDB-lite"/>
    </source>
</evidence>
<comment type="caution">
    <text evidence="4">The sequence shown here is derived from an EMBL/GenBank/DDBJ whole genome shotgun (WGS) entry which is preliminary data.</text>
</comment>
<dbReference type="InterPro" id="IPR027994">
    <property type="entry name" value="WxL_dom"/>
</dbReference>
<feature type="compositionally biased region" description="Pro residues" evidence="1">
    <location>
        <begin position="46"/>
        <end position="57"/>
    </location>
</feature>
<gene>
    <name evidence="4" type="ORF">ACFO26_05120</name>
</gene>
<sequence>MRKPLLLSMAFVLTASVAFPVIAHADTTYDSNGTIGFVPGTGVTPPVNPENPDPNSPVSPINPDGTTPQPGTPGPLSIDFASSFDFGTHPISNKDQTYNAKAQSYSGTTVETPNYVQVTDNRGTNAGWILKVEENGQFTETTKGVNPELKGAMISLKNPLPNSNGDATAPNAQAAFNITPGQETVIATAAEGTGAGTWTIHWGTTSDLTQGSDNEGTVSPDVQLFVPGSTVKDAATYTTTLNWILAQLPTN</sequence>
<keyword evidence="5" id="KW-1185">Reference proteome</keyword>
<evidence type="ECO:0000313" key="4">
    <source>
        <dbReference type="EMBL" id="MFC4652284.1"/>
    </source>
</evidence>
<feature type="signal peptide" evidence="2">
    <location>
        <begin position="1"/>
        <end position="25"/>
    </location>
</feature>
<evidence type="ECO:0000259" key="3">
    <source>
        <dbReference type="Pfam" id="PF13731"/>
    </source>
</evidence>
<dbReference type="Pfam" id="PF13731">
    <property type="entry name" value="WxL"/>
    <property type="match status" value="1"/>
</dbReference>
<dbReference type="EMBL" id="JBHSGD010000005">
    <property type="protein sequence ID" value="MFC4652284.1"/>
    <property type="molecule type" value="Genomic_DNA"/>
</dbReference>
<evidence type="ECO:0000313" key="5">
    <source>
        <dbReference type="Proteomes" id="UP001595987"/>
    </source>
</evidence>
<keyword evidence="2" id="KW-0732">Signal</keyword>
<protein>
    <submittedName>
        <fullName evidence="4">WxL domain-containing protein</fullName>
    </submittedName>
</protein>
<evidence type="ECO:0000256" key="2">
    <source>
        <dbReference type="SAM" id="SignalP"/>
    </source>
</evidence>
<feature type="region of interest" description="Disordered" evidence="1">
    <location>
        <begin position="40"/>
        <end position="77"/>
    </location>
</feature>
<reference evidence="5" key="1">
    <citation type="journal article" date="2019" name="Int. J. Syst. Evol. Microbiol.">
        <title>The Global Catalogue of Microorganisms (GCM) 10K type strain sequencing project: providing services to taxonomists for standard genome sequencing and annotation.</title>
        <authorList>
            <consortium name="The Broad Institute Genomics Platform"/>
            <consortium name="The Broad Institute Genome Sequencing Center for Infectious Disease"/>
            <person name="Wu L."/>
            <person name="Ma J."/>
        </authorList>
    </citation>
    <scope>NUCLEOTIDE SEQUENCE [LARGE SCALE GENOMIC DNA]</scope>
    <source>
        <strain evidence="5">CCUG 63287</strain>
    </source>
</reference>
<feature type="chain" id="PRO_5045692090" evidence="2">
    <location>
        <begin position="26"/>
        <end position="251"/>
    </location>
</feature>
<feature type="domain" description="WxL" evidence="3">
    <location>
        <begin position="26"/>
        <end position="249"/>
    </location>
</feature>